<dbReference type="AlphaFoldDB" id="A0A1F5DP87"/>
<evidence type="ECO:0000313" key="3">
    <source>
        <dbReference type="Proteomes" id="UP000178764"/>
    </source>
</evidence>
<dbReference type="Pfam" id="PF00404">
    <property type="entry name" value="Dockerin_1"/>
    <property type="match status" value="1"/>
</dbReference>
<evidence type="ECO:0000313" key="2">
    <source>
        <dbReference type="EMBL" id="OGD56831.1"/>
    </source>
</evidence>
<dbReference type="SUPFAM" id="SSF49384">
    <property type="entry name" value="Carbohydrate-binding domain"/>
    <property type="match status" value="1"/>
</dbReference>
<gene>
    <name evidence="2" type="ORF">A2V71_00955</name>
</gene>
<dbReference type="SUPFAM" id="SSF63446">
    <property type="entry name" value="Type I dockerin domain"/>
    <property type="match status" value="1"/>
</dbReference>
<keyword evidence="1" id="KW-1133">Transmembrane helix</keyword>
<dbReference type="InterPro" id="IPR036439">
    <property type="entry name" value="Dockerin_dom_sf"/>
</dbReference>
<organism evidence="2 3">
    <name type="scientific">Candidatus Berkelbacteria bacterium RBG_13_40_8</name>
    <dbReference type="NCBI Taxonomy" id="1797467"/>
    <lineage>
        <taxon>Bacteria</taxon>
        <taxon>Candidatus Berkelbacteria</taxon>
    </lineage>
</organism>
<dbReference type="GO" id="GO:0004553">
    <property type="term" value="F:hydrolase activity, hydrolyzing O-glycosyl compounds"/>
    <property type="evidence" value="ECO:0007669"/>
    <property type="project" value="InterPro"/>
</dbReference>
<dbReference type="GO" id="GO:0000272">
    <property type="term" value="P:polysaccharide catabolic process"/>
    <property type="evidence" value="ECO:0007669"/>
    <property type="project" value="InterPro"/>
</dbReference>
<protein>
    <submittedName>
        <fullName evidence="2">Uncharacterized protein</fullName>
    </submittedName>
</protein>
<proteinExistence type="predicted"/>
<feature type="transmembrane region" description="Helical" evidence="1">
    <location>
        <begin position="16"/>
        <end position="37"/>
    </location>
</feature>
<dbReference type="GO" id="GO:0030246">
    <property type="term" value="F:carbohydrate binding"/>
    <property type="evidence" value="ECO:0007669"/>
    <property type="project" value="InterPro"/>
</dbReference>
<dbReference type="Gene3D" id="2.60.40.4130">
    <property type="match status" value="1"/>
</dbReference>
<keyword evidence="1" id="KW-0472">Membrane</keyword>
<name>A0A1F5DP87_9BACT</name>
<dbReference type="CDD" id="cd08547">
    <property type="entry name" value="Type_II_cohesin"/>
    <property type="match status" value="1"/>
</dbReference>
<evidence type="ECO:0000256" key="1">
    <source>
        <dbReference type="SAM" id="Phobius"/>
    </source>
</evidence>
<comment type="caution">
    <text evidence="2">The sequence shown here is derived from an EMBL/GenBank/DDBJ whole genome shotgun (WGS) entry which is preliminary data.</text>
</comment>
<dbReference type="EMBL" id="MEZT01000012">
    <property type="protein sequence ID" value="OGD56831.1"/>
    <property type="molecule type" value="Genomic_DNA"/>
</dbReference>
<reference evidence="2 3" key="1">
    <citation type="journal article" date="2016" name="Nat. Commun.">
        <title>Thousands of microbial genomes shed light on interconnected biogeochemical processes in an aquifer system.</title>
        <authorList>
            <person name="Anantharaman K."/>
            <person name="Brown C.T."/>
            <person name="Hug L.A."/>
            <person name="Sharon I."/>
            <person name="Castelle C.J."/>
            <person name="Probst A.J."/>
            <person name="Thomas B.C."/>
            <person name="Singh A."/>
            <person name="Wilkins M.J."/>
            <person name="Karaoz U."/>
            <person name="Brodie E.L."/>
            <person name="Williams K.H."/>
            <person name="Hubbard S.S."/>
            <person name="Banfield J.F."/>
        </authorList>
    </citation>
    <scope>NUCLEOTIDE SEQUENCE [LARGE SCALE GENOMIC DNA]</scope>
</reference>
<dbReference type="InterPro" id="IPR008965">
    <property type="entry name" value="CBM2/CBM3_carb-bd_dom_sf"/>
</dbReference>
<accession>A0A1F5DP87</accession>
<dbReference type="InterPro" id="IPR002105">
    <property type="entry name" value="Dockerin_1_rpt"/>
</dbReference>
<dbReference type="Proteomes" id="UP000178764">
    <property type="component" value="Unassembled WGS sequence"/>
</dbReference>
<sequence length="379" mass="40384">MGILQKIKHLPKRQQVLLSIFAFFIIAVIGIFIWAIITGKIKPLAADNQISNTATVTYQDLSGGTHTVNSNTVLTDIIPTTNATLALQPATSTVNVDSTFNVDIILNTGGQDTVATDAVLTYNSQELEVQDADNTKTGVQIAGGTLYATEPLNTVDVTAGKISYLGAIVTGSTTRYNGTGTLATIAFKALKVATPSSVNFVYTAGQTNDSNVATEAATDILGSVTNGSYTLSQLPTTINLDLTLQGRSDYSTTATVLKIYPAGQSTPISEKNDIVTDITGKSTFTINPPTPGGYDFQIKVTGYLTKKITSLTWTDPLALNYTDLRSGDLDGNNIVNSIDFTILNNKWGQADSLSDINRDNIVNSIDFALLNSNWFLSGQ</sequence>
<keyword evidence="1" id="KW-0812">Transmembrane</keyword>
<dbReference type="Gene3D" id="2.60.40.680">
    <property type="match status" value="1"/>
</dbReference>